<dbReference type="InterPro" id="IPR016181">
    <property type="entry name" value="Acyl_CoA_acyltransferase"/>
</dbReference>
<dbReference type="Gene3D" id="3.40.630.30">
    <property type="match status" value="1"/>
</dbReference>
<reference evidence="2" key="1">
    <citation type="journal article" date="2022" name="Biol. Control">
        <title>In silico genomic analysis of Rhodopseudomonas palustris strains revealed potential biocontrol agents and crop yield enhancers.</title>
        <authorList>
            <person name="Surachat K."/>
            <person name="Kantachote D."/>
            <person name="Deachamag P."/>
            <person name="Wonglapsuwan M."/>
        </authorList>
    </citation>
    <scope>NUCLEOTIDE SEQUENCE</scope>
    <source>
        <strain evidence="2">TLS06</strain>
    </source>
</reference>
<organism evidence="2 3">
    <name type="scientific">Rhodopseudomonas palustris</name>
    <dbReference type="NCBI Taxonomy" id="1076"/>
    <lineage>
        <taxon>Bacteria</taxon>
        <taxon>Pseudomonadati</taxon>
        <taxon>Pseudomonadota</taxon>
        <taxon>Alphaproteobacteria</taxon>
        <taxon>Hyphomicrobiales</taxon>
        <taxon>Nitrobacteraceae</taxon>
        <taxon>Rhodopseudomonas</taxon>
    </lineage>
</organism>
<accession>A0AAX3E448</accession>
<dbReference type="Pfam" id="PF13508">
    <property type="entry name" value="Acetyltransf_7"/>
    <property type="match status" value="1"/>
</dbReference>
<dbReference type="InterPro" id="IPR000182">
    <property type="entry name" value="GNAT_dom"/>
</dbReference>
<name>A0AAX3E448_RHOPL</name>
<dbReference type="RefSeq" id="WP_264076485.1">
    <property type="nucleotide sequence ID" value="NZ_CP076676.1"/>
</dbReference>
<feature type="domain" description="N-acetyltransferase" evidence="1">
    <location>
        <begin position="1"/>
        <end position="126"/>
    </location>
</feature>
<proteinExistence type="predicted"/>
<gene>
    <name evidence="2" type="ORF">KQX62_11355</name>
</gene>
<dbReference type="PROSITE" id="PS51186">
    <property type="entry name" value="GNAT"/>
    <property type="match status" value="1"/>
</dbReference>
<evidence type="ECO:0000313" key="2">
    <source>
        <dbReference type="EMBL" id="UYO41846.1"/>
    </source>
</evidence>
<dbReference type="EMBL" id="CP076676">
    <property type="protein sequence ID" value="UYO41846.1"/>
    <property type="molecule type" value="Genomic_DNA"/>
</dbReference>
<dbReference type="GO" id="GO:0016747">
    <property type="term" value="F:acyltransferase activity, transferring groups other than amino-acyl groups"/>
    <property type="evidence" value="ECO:0007669"/>
    <property type="project" value="InterPro"/>
</dbReference>
<evidence type="ECO:0000313" key="3">
    <source>
        <dbReference type="Proteomes" id="UP001163166"/>
    </source>
</evidence>
<evidence type="ECO:0000259" key="1">
    <source>
        <dbReference type="PROSITE" id="PS51186"/>
    </source>
</evidence>
<dbReference type="Proteomes" id="UP001163166">
    <property type="component" value="Chromosome"/>
</dbReference>
<dbReference type="SUPFAM" id="SSF55729">
    <property type="entry name" value="Acyl-CoA N-acyltransferases (Nat)"/>
    <property type="match status" value="1"/>
</dbReference>
<protein>
    <submittedName>
        <fullName evidence="2">GNAT family N-acetyltransferase</fullName>
    </submittedName>
</protein>
<sequence length="142" mass="15907">MSATMIQLGVDDCCIDAGLRSRISQIPKAPHTRIYVVMEDGLEVALLALDQIPYVDYLVLYEIFVRPECRGKGLGSRLLGEVESLAKALGYEKITLSPRPLEQGYSEEKLIAWYNIHGYAERPNCPTELEKSIDLSGIRPRP</sequence>
<dbReference type="AlphaFoldDB" id="A0AAX3E448"/>
<dbReference type="CDD" id="cd04301">
    <property type="entry name" value="NAT_SF"/>
    <property type="match status" value="1"/>
</dbReference>